<evidence type="ECO:0000313" key="3">
    <source>
        <dbReference type="Proteomes" id="UP000095329"/>
    </source>
</evidence>
<sequence>MDVDSVADELYGLRPAEFTALRERRAAEARTAGDGEAADRIRALRRPTLAAWASNLLVRARPDEARALVALGDGLRQAHRDLDGAKLRELGRQQHVLVAALAREAQRLTAEAGEKIGEAARAQVEATLHAALADPDAAEEWVAGRLGKALSAPVGFAAAGLGEEAGARHLSVVPTTPGTTEDAPRTGKAGSPRAKLSLVGHRSGTRAKDRDDAGTARTTPPDAAAARRAREEREAERREAEEREAERREAEERAAAARQEAAARQDAARHAVEALEGAEQRAREADLRVEELAVLLKEAQARRDAAHGTVRETKERAREAEKAARQAAQHAREAERLARGSTRRGR</sequence>
<proteinExistence type="predicted"/>
<dbReference type="OrthoDB" id="3541690at2"/>
<feature type="region of interest" description="Disordered" evidence="1">
    <location>
        <begin position="168"/>
        <end position="284"/>
    </location>
</feature>
<evidence type="ECO:0000256" key="1">
    <source>
        <dbReference type="SAM" id="MobiDB-lite"/>
    </source>
</evidence>
<evidence type="ECO:0000313" key="2">
    <source>
        <dbReference type="EMBL" id="OEJ93236.1"/>
    </source>
</evidence>
<dbReference type="eggNOG" id="ENOG5032S7P">
    <property type="taxonomic scope" value="Bacteria"/>
</dbReference>
<reference evidence="2 3" key="1">
    <citation type="journal article" date="2013" name="Genome Announc.">
        <title>Genome Sequence of Streptomyces violaceusniger Strain SPC6, a Halotolerant Streptomycete That Exhibits Rapid Growth and Development.</title>
        <authorList>
            <person name="Chen X."/>
            <person name="Zhang B."/>
            <person name="Zhang W."/>
            <person name="Wu X."/>
            <person name="Zhang M."/>
            <person name="Chen T."/>
            <person name="Liu G."/>
            <person name="Dyson P."/>
        </authorList>
    </citation>
    <scope>NUCLEOTIDE SEQUENCE [LARGE SCALE GENOMIC DNA]</scope>
    <source>
        <strain evidence="2 3">SPC6</strain>
    </source>
</reference>
<accession>A0A1D3DLQ1</accession>
<organism evidence="2 3">
    <name type="scientific">Streptomyces thermolilacinus SPC6</name>
    <dbReference type="NCBI Taxonomy" id="1306406"/>
    <lineage>
        <taxon>Bacteria</taxon>
        <taxon>Bacillati</taxon>
        <taxon>Actinomycetota</taxon>
        <taxon>Actinomycetes</taxon>
        <taxon>Kitasatosporales</taxon>
        <taxon>Streptomycetaceae</taxon>
        <taxon>Streptomyces</taxon>
    </lineage>
</organism>
<protein>
    <submittedName>
        <fullName evidence="2">Uncharacterized protein</fullName>
    </submittedName>
</protein>
<dbReference type="EMBL" id="ASHX02000001">
    <property type="protein sequence ID" value="OEJ93236.1"/>
    <property type="molecule type" value="Genomic_DNA"/>
</dbReference>
<dbReference type="Proteomes" id="UP000095329">
    <property type="component" value="Unassembled WGS sequence"/>
</dbReference>
<keyword evidence="3" id="KW-1185">Reference proteome</keyword>
<feature type="compositionally biased region" description="Basic and acidic residues" evidence="1">
    <location>
        <begin position="301"/>
        <end position="338"/>
    </location>
</feature>
<dbReference type="AlphaFoldDB" id="A0A1D3DLQ1"/>
<feature type="region of interest" description="Disordered" evidence="1">
    <location>
        <begin position="301"/>
        <end position="346"/>
    </location>
</feature>
<dbReference type="STRING" id="1306406.J116_000780"/>
<feature type="compositionally biased region" description="Basic and acidic residues" evidence="1">
    <location>
        <begin position="228"/>
        <end position="284"/>
    </location>
</feature>
<comment type="caution">
    <text evidence="2">The sequence shown here is derived from an EMBL/GenBank/DDBJ whole genome shotgun (WGS) entry which is preliminary data.</text>
</comment>
<dbReference type="RefSeq" id="WP_023591273.1">
    <property type="nucleotide sequence ID" value="NZ_ASHX02000001.1"/>
</dbReference>
<name>A0A1D3DLQ1_9ACTN</name>
<gene>
    <name evidence="2" type="ORF">J116_000780</name>
</gene>